<keyword evidence="3" id="KW-1185">Reference proteome</keyword>
<sequence>MPNETLSTKTEVVDGIALTHVEPDGGASHANPIVFVHGGCHGAWCFAEWQGWFAARGWRNLALDWRSHGSSAPMEQQQWLKRPITAVAEDIEVAVARLAETTDTAPIVVGQSMGGLATLAYAATAGRSLAAIALMAPVLPGRFAPEPVDLAIDMDQPWGPPPLEVAHELFWPRVNQEVAKTYYARLQPESPTAAWQATRWTAEVDVAAVRAPALVVAVGDDVLAPADHVRALGRALGAYEIYREDAGHCLSLDPVWKEVAEQIEAWLLDVVTGPQL</sequence>
<name>A0ABU0PVB0_STRAH</name>
<evidence type="ECO:0000313" key="2">
    <source>
        <dbReference type="EMBL" id="MDQ0681896.1"/>
    </source>
</evidence>
<protein>
    <submittedName>
        <fullName evidence="2">Pimeloyl-ACP methyl ester carboxylesterase</fullName>
    </submittedName>
</protein>
<evidence type="ECO:0000259" key="1">
    <source>
        <dbReference type="Pfam" id="PF12697"/>
    </source>
</evidence>
<accession>A0ABU0PVB0</accession>
<dbReference type="SUPFAM" id="SSF53474">
    <property type="entry name" value="alpha/beta-Hydrolases"/>
    <property type="match status" value="1"/>
</dbReference>
<dbReference type="Gene3D" id="3.40.50.1820">
    <property type="entry name" value="alpha/beta hydrolase"/>
    <property type="match status" value="1"/>
</dbReference>
<reference evidence="2 3" key="1">
    <citation type="submission" date="2023-07" db="EMBL/GenBank/DDBJ databases">
        <title>Comparative genomics of wheat-associated soil bacteria to identify genetic determinants of phenazine resistance.</title>
        <authorList>
            <person name="Mouncey N."/>
        </authorList>
    </citation>
    <scope>NUCLEOTIDE SEQUENCE [LARGE SCALE GENOMIC DNA]</scope>
    <source>
        <strain evidence="2 3">W4I19-2</strain>
    </source>
</reference>
<dbReference type="PANTHER" id="PTHR43194">
    <property type="entry name" value="HYDROLASE ALPHA/BETA FOLD FAMILY"/>
    <property type="match status" value="1"/>
</dbReference>
<dbReference type="Pfam" id="PF12697">
    <property type="entry name" value="Abhydrolase_6"/>
    <property type="match status" value="1"/>
</dbReference>
<gene>
    <name evidence="2" type="ORF">QFZ56_000859</name>
</gene>
<dbReference type="EMBL" id="JAUSYA010000001">
    <property type="protein sequence ID" value="MDQ0681896.1"/>
    <property type="molecule type" value="Genomic_DNA"/>
</dbReference>
<dbReference type="InterPro" id="IPR029058">
    <property type="entry name" value="AB_hydrolase_fold"/>
</dbReference>
<dbReference type="RefSeq" id="WP_307040161.1">
    <property type="nucleotide sequence ID" value="NZ_JAUSYA010000001.1"/>
</dbReference>
<organism evidence="2 3">
    <name type="scientific">Streptomyces achromogenes</name>
    <dbReference type="NCBI Taxonomy" id="67255"/>
    <lineage>
        <taxon>Bacteria</taxon>
        <taxon>Bacillati</taxon>
        <taxon>Actinomycetota</taxon>
        <taxon>Actinomycetes</taxon>
        <taxon>Kitasatosporales</taxon>
        <taxon>Streptomycetaceae</taxon>
        <taxon>Streptomyces</taxon>
    </lineage>
</organism>
<evidence type="ECO:0000313" key="3">
    <source>
        <dbReference type="Proteomes" id="UP001243364"/>
    </source>
</evidence>
<feature type="domain" description="AB hydrolase-1" evidence="1">
    <location>
        <begin position="33"/>
        <end position="254"/>
    </location>
</feature>
<dbReference type="Proteomes" id="UP001243364">
    <property type="component" value="Unassembled WGS sequence"/>
</dbReference>
<comment type="caution">
    <text evidence="2">The sequence shown here is derived from an EMBL/GenBank/DDBJ whole genome shotgun (WGS) entry which is preliminary data.</text>
</comment>
<dbReference type="InterPro" id="IPR050228">
    <property type="entry name" value="Carboxylesterase_BioH"/>
</dbReference>
<dbReference type="InterPro" id="IPR000073">
    <property type="entry name" value="AB_hydrolase_1"/>
</dbReference>
<dbReference type="PANTHER" id="PTHR43194:SF2">
    <property type="entry name" value="PEROXISOMAL MEMBRANE PROTEIN LPX1"/>
    <property type="match status" value="1"/>
</dbReference>
<proteinExistence type="predicted"/>